<accession>A0ABY2UNS4</accession>
<feature type="chain" id="PRO_5045188535" evidence="1">
    <location>
        <begin position="21"/>
        <end position="152"/>
    </location>
</feature>
<dbReference type="Gene3D" id="3.10.450.50">
    <property type="match status" value="1"/>
</dbReference>
<keyword evidence="1" id="KW-0732">Signal</keyword>
<name>A0ABY2UNS4_9GAMM</name>
<organism evidence="3 4">
    <name type="scientific">Microbulbifer harenosus</name>
    <dbReference type="NCBI Taxonomy" id="2576840"/>
    <lineage>
        <taxon>Bacteria</taxon>
        <taxon>Pseudomonadati</taxon>
        <taxon>Pseudomonadota</taxon>
        <taxon>Gammaproteobacteria</taxon>
        <taxon>Cellvibrionales</taxon>
        <taxon>Microbulbiferaceae</taxon>
        <taxon>Microbulbifer</taxon>
    </lineage>
</organism>
<feature type="domain" description="DUF4440" evidence="2">
    <location>
        <begin position="29"/>
        <end position="137"/>
    </location>
</feature>
<dbReference type="InterPro" id="IPR032710">
    <property type="entry name" value="NTF2-like_dom_sf"/>
</dbReference>
<keyword evidence="4" id="KW-1185">Reference proteome</keyword>
<evidence type="ECO:0000313" key="3">
    <source>
        <dbReference type="EMBL" id="TLM79216.1"/>
    </source>
</evidence>
<evidence type="ECO:0000313" key="4">
    <source>
        <dbReference type="Proteomes" id="UP000306791"/>
    </source>
</evidence>
<dbReference type="EMBL" id="VANI01000004">
    <property type="protein sequence ID" value="TLM79216.1"/>
    <property type="molecule type" value="Genomic_DNA"/>
</dbReference>
<proteinExistence type="predicted"/>
<comment type="caution">
    <text evidence="3">The sequence shown here is derived from an EMBL/GenBank/DDBJ whole genome shotgun (WGS) entry which is preliminary data.</text>
</comment>
<evidence type="ECO:0000259" key="2">
    <source>
        <dbReference type="Pfam" id="PF14534"/>
    </source>
</evidence>
<dbReference type="SUPFAM" id="SSF54427">
    <property type="entry name" value="NTF2-like"/>
    <property type="match status" value="1"/>
</dbReference>
<sequence>MKKRLAIIALGAALAPAAQAQSCLEPDQLLALDTRYETALQIGDVTLLDELLAPEFVWVHNLASMKENKAQLLARLGKGPGPMKQRRSHDISRHRLGNTAVLQGLSSVEKWNPGGESFRTLRYQFMRTYVEMNGVCRLLAVQTQKVWSSEGL</sequence>
<gene>
    <name evidence="3" type="ORF">FDY93_03680</name>
</gene>
<reference evidence="3 4" key="1">
    <citation type="submission" date="2019-05" db="EMBL/GenBank/DDBJ databases">
        <title>Microbulbifer harenosus sp. nov., an alginate-degrading bacterium isolated from coastal sand.</title>
        <authorList>
            <person name="Huang H."/>
            <person name="Mo K."/>
            <person name="Bao S."/>
        </authorList>
    </citation>
    <scope>NUCLEOTIDE SEQUENCE [LARGE SCALE GENOMIC DNA]</scope>
    <source>
        <strain evidence="3 4">HB161719</strain>
    </source>
</reference>
<dbReference type="InterPro" id="IPR027843">
    <property type="entry name" value="DUF4440"/>
</dbReference>
<evidence type="ECO:0000256" key="1">
    <source>
        <dbReference type="SAM" id="SignalP"/>
    </source>
</evidence>
<dbReference type="RefSeq" id="WP_138234388.1">
    <property type="nucleotide sequence ID" value="NZ_CP185860.1"/>
</dbReference>
<dbReference type="Proteomes" id="UP000306791">
    <property type="component" value="Unassembled WGS sequence"/>
</dbReference>
<protein>
    <submittedName>
        <fullName evidence="3">Nuclear transport factor 2 family protein</fullName>
    </submittedName>
</protein>
<feature type="signal peptide" evidence="1">
    <location>
        <begin position="1"/>
        <end position="20"/>
    </location>
</feature>
<dbReference type="Pfam" id="PF14534">
    <property type="entry name" value="DUF4440"/>
    <property type="match status" value="1"/>
</dbReference>